<dbReference type="InterPro" id="IPR003660">
    <property type="entry name" value="HAMP_dom"/>
</dbReference>
<evidence type="ECO:0000256" key="14">
    <source>
        <dbReference type="SAM" id="Phobius"/>
    </source>
</evidence>
<feature type="transmembrane region" description="Helical" evidence="14">
    <location>
        <begin position="185"/>
        <end position="208"/>
    </location>
</feature>
<dbReference type="GO" id="GO:0005524">
    <property type="term" value="F:ATP binding"/>
    <property type="evidence" value="ECO:0007669"/>
    <property type="project" value="UniProtKB-KW"/>
</dbReference>
<dbReference type="Gene3D" id="6.10.340.10">
    <property type="match status" value="1"/>
</dbReference>
<dbReference type="CDD" id="cd06225">
    <property type="entry name" value="HAMP"/>
    <property type="match status" value="1"/>
</dbReference>
<keyword evidence="5" id="KW-0597">Phosphoprotein</keyword>
<dbReference type="GO" id="GO:0005886">
    <property type="term" value="C:plasma membrane"/>
    <property type="evidence" value="ECO:0007669"/>
    <property type="project" value="UniProtKB-SubCell"/>
</dbReference>
<dbReference type="PANTHER" id="PTHR45528">
    <property type="entry name" value="SENSOR HISTIDINE KINASE CPXA"/>
    <property type="match status" value="1"/>
</dbReference>
<dbReference type="InterPro" id="IPR036890">
    <property type="entry name" value="HATPase_C_sf"/>
</dbReference>
<evidence type="ECO:0000256" key="8">
    <source>
        <dbReference type="ARBA" id="ARBA00022741"/>
    </source>
</evidence>
<keyword evidence="8" id="KW-0547">Nucleotide-binding</keyword>
<evidence type="ECO:0000256" key="6">
    <source>
        <dbReference type="ARBA" id="ARBA00022679"/>
    </source>
</evidence>
<dbReference type="KEGG" id="rhoz:GXP67_36505"/>
<dbReference type="InterPro" id="IPR003661">
    <property type="entry name" value="HisK_dim/P_dom"/>
</dbReference>
<dbReference type="InterPro" id="IPR005467">
    <property type="entry name" value="His_kinase_dom"/>
</dbReference>
<evidence type="ECO:0000256" key="13">
    <source>
        <dbReference type="ARBA" id="ARBA00023136"/>
    </source>
</evidence>
<evidence type="ECO:0000256" key="12">
    <source>
        <dbReference type="ARBA" id="ARBA00023012"/>
    </source>
</evidence>
<dbReference type="SMART" id="SM00388">
    <property type="entry name" value="HisKA"/>
    <property type="match status" value="1"/>
</dbReference>
<dbReference type="SMART" id="SM00387">
    <property type="entry name" value="HATPase_c"/>
    <property type="match status" value="1"/>
</dbReference>
<evidence type="ECO:0000313" key="18">
    <source>
        <dbReference type="Proteomes" id="UP000480178"/>
    </source>
</evidence>
<evidence type="ECO:0000256" key="3">
    <source>
        <dbReference type="ARBA" id="ARBA00012438"/>
    </source>
</evidence>
<protein>
    <recommendedName>
        <fullName evidence="3">histidine kinase</fullName>
        <ecNumber evidence="3">2.7.13.3</ecNumber>
    </recommendedName>
</protein>
<dbReference type="PROSITE" id="PS50109">
    <property type="entry name" value="HIS_KIN"/>
    <property type="match status" value="1"/>
</dbReference>
<comment type="subcellular location">
    <subcellularLocation>
        <location evidence="2">Cell membrane</location>
        <topology evidence="2">Multi-pass membrane protein</topology>
    </subcellularLocation>
</comment>
<dbReference type="RefSeq" id="WP_162447698.1">
    <property type="nucleotide sequence ID" value="NZ_CP048222.1"/>
</dbReference>
<keyword evidence="12" id="KW-0902">Two-component regulatory system</keyword>
<organism evidence="17 18">
    <name type="scientific">Rhodocytophaga rosea</name>
    <dbReference type="NCBI Taxonomy" id="2704465"/>
    <lineage>
        <taxon>Bacteria</taxon>
        <taxon>Pseudomonadati</taxon>
        <taxon>Bacteroidota</taxon>
        <taxon>Cytophagia</taxon>
        <taxon>Cytophagales</taxon>
        <taxon>Rhodocytophagaceae</taxon>
        <taxon>Rhodocytophaga</taxon>
    </lineage>
</organism>
<sequence>MSYQHTPPARFTNSLYWKIFYIFLFLLSLLSFAYVYMTVISARRYFEASHQRLNRNVAAHIARFSSPFLHDTLSKAQAEKVFFNAMVMNPSIEVYLLNPEGKVLSYYAPEKKLHLSAVSLVPIHAFITAVGNDYILGDDPRNRDKQKIFSAASIEKGEKLVGYIYVVLAGEAYDTTMKTLLNRHILGLATQIMAITLAATLLIGLYAFRLITRNLKAVISTVEKFHKGDLQSRIKIVSRDEFALLASTFNQMADTLAGNLKVLKTAEALRRELIANVSHDLRTPIAAIQGYAETIMMKSKSLTNADRERYTGIILQSSEKLRKLVEELFELSKLEASESKPHMEVFNVAELMGEVFVQYRILAQPKHLSVSYTSLQAAILVCADIGMIERVMQNLIDNAIKYTPEKGSISIQVDVIGTQVHISVTNTGPGIPSGQIPHLFSRYATSTPDKSPPSGMGLGLVIVKRILDLHSFPISVENTASGETRFTFRMPVYQP</sequence>
<dbReference type="Pfam" id="PF00672">
    <property type="entry name" value="HAMP"/>
    <property type="match status" value="1"/>
</dbReference>
<dbReference type="CDD" id="cd00082">
    <property type="entry name" value="HisKA"/>
    <property type="match status" value="1"/>
</dbReference>
<dbReference type="GO" id="GO:0000155">
    <property type="term" value="F:phosphorelay sensor kinase activity"/>
    <property type="evidence" value="ECO:0007669"/>
    <property type="project" value="InterPro"/>
</dbReference>
<gene>
    <name evidence="17" type="ORF">GXP67_36505</name>
</gene>
<evidence type="ECO:0000256" key="10">
    <source>
        <dbReference type="ARBA" id="ARBA00022840"/>
    </source>
</evidence>
<keyword evidence="18" id="KW-1185">Reference proteome</keyword>
<dbReference type="Pfam" id="PF02518">
    <property type="entry name" value="HATPase_c"/>
    <property type="match status" value="1"/>
</dbReference>
<keyword evidence="9 17" id="KW-0418">Kinase</keyword>
<keyword evidence="7 14" id="KW-0812">Transmembrane</keyword>
<dbReference type="EC" id="2.7.13.3" evidence="3"/>
<dbReference type="PRINTS" id="PR00344">
    <property type="entry name" value="BCTRLSENSOR"/>
</dbReference>
<feature type="domain" description="HAMP" evidence="16">
    <location>
        <begin position="209"/>
        <end position="261"/>
    </location>
</feature>
<evidence type="ECO:0000313" key="17">
    <source>
        <dbReference type="EMBL" id="QHT71778.1"/>
    </source>
</evidence>
<accession>A0A6C0GU93</accession>
<evidence type="ECO:0000256" key="7">
    <source>
        <dbReference type="ARBA" id="ARBA00022692"/>
    </source>
</evidence>
<keyword evidence="11 14" id="KW-1133">Transmembrane helix</keyword>
<dbReference type="AlphaFoldDB" id="A0A6C0GU93"/>
<dbReference type="InterPro" id="IPR003594">
    <property type="entry name" value="HATPase_dom"/>
</dbReference>
<evidence type="ECO:0000256" key="1">
    <source>
        <dbReference type="ARBA" id="ARBA00000085"/>
    </source>
</evidence>
<keyword evidence="10" id="KW-0067">ATP-binding</keyword>
<dbReference type="Pfam" id="PF00512">
    <property type="entry name" value="HisKA"/>
    <property type="match status" value="1"/>
</dbReference>
<dbReference type="SUPFAM" id="SSF55874">
    <property type="entry name" value="ATPase domain of HSP90 chaperone/DNA topoisomerase II/histidine kinase"/>
    <property type="match status" value="1"/>
</dbReference>
<dbReference type="PANTHER" id="PTHR45528:SF1">
    <property type="entry name" value="SENSOR HISTIDINE KINASE CPXA"/>
    <property type="match status" value="1"/>
</dbReference>
<dbReference type="SUPFAM" id="SSF158472">
    <property type="entry name" value="HAMP domain-like"/>
    <property type="match status" value="1"/>
</dbReference>
<evidence type="ECO:0000259" key="16">
    <source>
        <dbReference type="PROSITE" id="PS50885"/>
    </source>
</evidence>
<dbReference type="SUPFAM" id="SSF47384">
    <property type="entry name" value="Homodimeric domain of signal transducing histidine kinase"/>
    <property type="match status" value="1"/>
</dbReference>
<evidence type="ECO:0000256" key="2">
    <source>
        <dbReference type="ARBA" id="ARBA00004651"/>
    </source>
</evidence>
<comment type="catalytic activity">
    <reaction evidence="1">
        <text>ATP + protein L-histidine = ADP + protein N-phospho-L-histidine.</text>
        <dbReference type="EC" id="2.7.13.3"/>
    </reaction>
</comment>
<dbReference type="EMBL" id="CP048222">
    <property type="protein sequence ID" value="QHT71778.1"/>
    <property type="molecule type" value="Genomic_DNA"/>
</dbReference>
<dbReference type="Gene3D" id="3.30.565.10">
    <property type="entry name" value="Histidine kinase-like ATPase, C-terminal domain"/>
    <property type="match status" value="1"/>
</dbReference>
<keyword evidence="13 14" id="KW-0472">Membrane</keyword>
<dbReference type="InterPro" id="IPR036097">
    <property type="entry name" value="HisK_dim/P_sf"/>
</dbReference>
<dbReference type="Proteomes" id="UP000480178">
    <property type="component" value="Chromosome"/>
</dbReference>
<keyword evidence="6" id="KW-0808">Transferase</keyword>
<dbReference type="FunFam" id="1.10.287.130:FF:000008">
    <property type="entry name" value="Two-component sensor histidine kinase"/>
    <property type="match status" value="1"/>
</dbReference>
<evidence type="ECO:0000256" key="4">
    <source>
        <dbReference type="ARBA" id="ARBA00022475"/>
    </source>
</evidence>
<dbReference type="InterPro" id="IPR050398">
    <property type="entry name" value="HssS/ArlS-like"/>
</dbReference>
<dbReference type="SMART" id="SM00304">
    <property type="entry name" value="HAMP"/>
    <property type="match status" value="1"/>
</dbReference>
<evidence type="ECO:0000256" key="9">
    <source>
        <dbReference type="ARBA" id="ARBA00022777"/>
    </source>
</evidence>
<keyword evidence="4" id="KW-1003">Cell membrane</keyword>
<dbReference type="Gene3D" id="1.10.287.130">
    <property type="match status" value="1"/>
</dbReference>
<dbReference type="PROSITE" id="PS50885">
    <property type="entry name" value="HAMP"/>
    <property type="match status" value="1"/>
</dbReference>
<proteinExistence type="predicted"/>
<feature type="transmembrane region" description="Helical" evidence="14">
    <location>
        <begin position="20"/>
        <end position="42"/>
    </location>
</feature>
<evidence type="ECO:0000259" key="15">
    <source>
        <dbReference type="PROSITE" id="PS50109"/>
    </source>
</evidence>
<evidence type="ECO:0000256" key="11">
    <source>
        <dbReference type="ARBA" id="ARBA00022989"/>
    </source>
</evidence>
<evidence type="ECO:0000256" key="5">
    <source>
        <dbReference type="ARBA" id="ARBA00022553"/>
    </source>
</evidence>
<reference evidence="17 18" key="1">
    <citation type="submission" date="2020-01" db="EMBL/GenBank/DDBJ databases">
        <authorList>
            <person name="Kim M.K."/>
        </authorList>
    </citation>
    <scope>NUCLEOTIDE SEQUENCE [LARGE SCALE GENOMIC DNA]</scope>
    <source>
        <strain evidence="17 18">172606-1</strain>
    </source>
</reference>
<dbReference type="CDD" id="cd00075">
    <property type="entry name" value="HATPase"/>
    <property type="match status" value="1"/>
</dbReference>
<dbReference type="InterPro" id="IPR004358">
    <property type="entry name" value="Sig_transdc_His_kin-like_C"/>
</dbReference>
<name>A0A6C0GU93_9BACT</name>
<feature type="domain" description="Histidine kinase" evidence="15">
    <location>
        <begin position="276"/>
        <end position="494"/>
    </location>
</feature>